<proteinExistence type="predicted"/>
<accession>A0AAE8MIM3</accession>
<keyword evidence="2" id="KW-1185">Reference proteome</keyword>
<dbReference type="AlphaFoldDB" id="A0AAE8MIM3"/>
<sequence>MGSFGTAVASLLDTYTKCLSLLKGARNSEAGISSETRSTLSTSLRSDRARVRRAYASRLSQDGSRFEKGDTPARSALRRIVKKLTTALTEVVRSSRGRKGQAINYETLSALSNGSSLDAIRTMTDLSSRVGSTSAVNSTKLGEIRHRLSKQRPTDEFGNKVAYPLYTYHTEEVPVRKKWWNPFRRR</sequence>
<dbReference type="EMBL" id="ONZP01000480">
    <property type="protein sequence ID" value="SPJ85536.1"/>
    <property type="molecule type" value="Genomic_DNA"/>
</dbReference>
<comment type="caution">
    <text evidence="1">The sequence shown here is derived from an EMBL/GenBank/DDBJ whole genome shotgun (WGS) entry which is preliminary data.</text>
</comment>
<dbReference type="Proteomes" id="UP001187734">
    <property type="component" value="Unassembled WGS sequence"/>
</dbReference>
<organism evidence="1 2">
    <name type="scientific">Fusarium torulosum</name>
    <dbReference type="NCBI Taxonomy" id="33205"/>
    <lineage>
        <taxon>Eukaryota</taxon>
        <taxon>Fungi</taxon>
        <taxon>Dikarya</taxon>
        <taxon>Ascomycota</taxon>
        <taxon>Pezizomycotina</taxon>
        <taxon>Sordariomycetes</taxon>
        <taxon>Hypocreomycetidae</taxon>
        <taxon>Hypocreales</taxon>
        <taxon>Nectriaceae</taxon>
        <taxon>Fusarium</taxon>
    </lineage>
</organism>
<name>A0AAE8MIM3_9HYPO</name>
<protein>
    <submittedName>
        <fullName evidence="1">Uncharacterized protein</fullName>
    </submittedName>
</protein>
<reference evidence="1" key="1">
    <citation type="submission" date="2018-03" db="EMBL/GenBank/DDBJ databases">
        <authorList>
            <person name="Guldener U."/>
        </authorList>
    </citation>
    <scope>NUCLEOTIDE SEQUENCE</scope>
</reference>
<evidence type="ECO:0000313" key="1">
    <source>
        <dbReference type="EMBL" id="SPJ85536.1"/>
    </source>
</evidence>
<evidence type="ECO:0000313" key="2">
    <source>
        <dbReference type="Proteomes" id="UP001187734"/>
    </source>
</evidence>
<gene>
    <name evidence="1" type="ORF">FTOL_11317</name>
</gene>